<protein>
    <submittedName>
        <fullName evidence="1">Uncharacterized protein</fullName>
    </submittedName>
</protein>
<dbReference type="Proteomes" id="UP000485058">
    <property type="component" value="Unassembled WGS sequence"/>
</dbReference>
<dbReference type="EMBL" id="BLLF01003436">
    <property type="protein sequence ID" value="GFH27336.1"/>
    <property type="molecule type" value="Genomic_DNA"/>
</dbReference>
<comment type="caution">
    <text evidence="1">The sequence shown here is derived from an EMBL/GenBank/DDBJ whole genome shotgun (WGS) entry which is preliminary data.</text>
</comment>
<proteinExistence type="predicted"/>
<dbReference type="AlphaFoldDB" id="A0A6A0A3Q3"/>
<gene>
    <name evidence="1" type="ORF">HaLaN_25641</name>
</gene>
<evidence type="ECO:0000313" key="1">
    <source>
        <dbReference type="EMBL" id="GFH27336.1"/>
    </source>
</evidence>
<organism evidence="1 2">
    <name type="scientific">Haematococcus lacustris</name>
    <name type="common">Green alga</name>
    <name type="synonym">Haematococcus pluvialis</name>
    <dbReference type="NCBI Taxonomy" id="44745"/>
    <lineage>
        <taxon>Eukaryota</taxon>
        <taxon>Viridiplantae</taxon>
        <taxon>Chlorophyta</taxon>
        <taxon>core chlorophytes</taxon>
        <taxon>Chlorophyceae</taxon>
        <taxon>CS clade</taxon>
        <taxon>Chlamydomonadales</taxon>
        <taxon>Haematococcaceae</taxon>
        <taxon>Haematococcus</taxon>
    </lineage>
</organism>
<accession>A0A6A0A3Q3</accession>
<reference evidence="1 2" key="1">
    <citation type="submission" date="2020-02" db="EMBL/GenBank/DDBJ databases">
        <title>Draft genome sequence of Haematococcus lacustris strain NIES-144.</title>
        <authorList>
            <person name="Morimoto D."/>
            <person name="Nakagawa S."/>
            <person name="Yoshida T."/>
            <person name="Sawayama S."/>
        </authorList>
    </citation>
    <scope>NUCLEOTIDE SEQUENCE [LARGE SCALE GENOMIC DNA]</scope>
    <source>
        <strain evidence="1 2">NIES-144</strain>
    </source>
</reference>
<name>A0A6A0A3Q3_HAELA</name>
<evidence type="ECO:0000313" key="2">
    <source>
        <dbReference type="Proteomes" id="UP000485058"/>
    </source>
</evidence>
<keyword evidence="2" id="KW-1185">Reference proteome</keyword>
<sequence length="160" mass="17162">MWLLLCSREARIMSAMGHRLARLTPKQGVGGLGLGREAAALLLSMVPDEEVSGMSSRAVLTMLTIMFDTMYVPEGESYSFGGKDVVPGIELESFPACLYLVMRSVMILRGLCASLGMHDISAVRIWQQAAALGLNEKPALAEARAAENAALDRGLKVHGV</sequence>